<organism evidence="2 3">
    <name type="scientific">Scleroderma citrinum Foug A</name>
    <dbReference type="NCBI Taxonomy" id="1036808"/>
    <lineage>
        <taxon>Eukaryota</taxon>
        <taxon>Fungi</taxon>
        <taxon>Dikarya</taxon>
        <taxon>Basidiomycota</taxon>
        <taxon>Agaricomycotina</taxon>
        <taxon>Agaricomycetes</taxon>
        <taxon>Agaricomycetidae</taxon>
        <taxon>Boletales</taxon>
        <taxon>Sclerodermatineae</taxon>
        <taxon>Sclerodermataceae</taxon>
        <taxon>Scleroderma</taxon>
    </lineage>
</organism>
<sequence length="434" mass="49014">MATEWGDMSDEIVRFSAVHASHLDHPPVINYHLSEPGTMYPPDSTLHASHLDHPPNINYHHLSEPGAMYPPDFYPPALDDVTHTETHQGPSESDTVQHSYFCYPPIHPTTPQPHDTYHHHPIVSHTLLDFVSHSHSTPTVTPYASSDFMHSFTDTITVPVIADNPTAPPYSDTFQSNDEEGVLYQRDLIPLNHSEQSFALNDVTPSNEYIEGCISETSSPPSAGTVYGDVHTRTMLEWQTSARNHRYNPLSTSIQHATAATKMPLSLAITHPSVDSIPSSTLAAFKDDVRDNLCRYALLEKPIWSCNDMAHIKKVVADFTKVYFPIEAVQDSYSLQIPIDKPLNSLSATTENHIKELLQDWHYVDEDMMLPLGKHIHGIFNHHTIILIIQDVVWLPSGKFSGLVKCHTNIRFWLNPTNFKLIKPYYPFESYITL</sequence>
<keyword evidence="3" id="KW-1185">Reference proteome</keyword>
<dbReference type="Proteomes" id="UP000053989">
    <property type="component" value="Unassembled WGS sequence"/>
</dbReference>
<protein>
    <submittedName>
        <fullName evidence="2">Uncharacterized protein</fullName>
    </submittedName>
</protein>
<evidence type="ECO:0000313" key="3">
    <source>
        <dbReference type="Proteomes" id="UP000053989"/>
    </source>
</evidence>
<name>A0A0C3DM14_9AGAM</name>
<dbReference type="HOGENOM" id="CLU_631867_0_0_1"/>
<dbReference type="InParanoid" id="A0A0C3DM14"/>
<dbReference type="EMBL" id="KN822102">
    <property type="protein sequence ID" value="KIM57289.1"/>
    <property type="molecule type" value="Genomic_DNA"/>
</dbReference>
<proteinExistence type="predicted"/>
<reference evidence="3" key="2">
    <citation type="submission" date="2015-01" db="EMBL/GenBank/DDBJ databases">
        <title>Evolutionary Origins and Diversification of the Mycorrhizal Mutualists.</title>
        <authorList>
            <consortium name="DOE Joint Genome Institute"/>
            <consortium name="Mycorrhizal Genomics Consortium"/>
            <person name="Kohler A."/>
            <person name="Kuo A."/>
            <person name="Nagy L.G."/>
            <person name="Floudas D."/>
            <person name="Copeland A."/>
            <person name="Barry K.W."/>
            <person name="Cichocki N."/>
            <person name="Veneault-Fourrey C."/>
            <person name="LaButti K."/>
            <person name="Lindquist E.A."/>
            <person name="Lipzen A."/>
            <person name="Lundell T."/>
            <person name="Morin E."/>
            <person name="Murat C."/>
            <person name="Riley R."/>
            <person name="Ohm R."/>
            <person name="Sun H."/>
            <person name="Tunlid A."/>
            <person name="Henrissat B."/>
            <person name="Grigoriev I.V."/>
            <person name="Hibbett D.S."/>
            <person name="Martin F."/>
        </authorList>
    </citation>
    <scope>NUCLEOTIDE SEQUENCE [LARGE SCALE GENOMIC DNA]</scope>
    <source>
        <strain evidence="3">Foug A</strain>
    </source>
</reference>
<feature type="region of interest" description="Disordered" evidence="1">
    <location>
        <begin position="78"/>
        <end position="97"/>
    </location>
</feature>
<evidence type="ECO:0000313" key="2">
    <source>
        <dbReference type="EMBL" id="KIM57289.1"/>
    </source>
</evidence>
<evidence type="ECO:0000256" key="1">
    <source>
        <dbReference type="SAM" id="MobiDB-lite"/>
    </source>
</evidence>
<accession>A0A0C3DM14</accession>
<feature type="compositionally biased region" description="Polar residues" evidence="1">
    <location>
        <begin position="87"/>
        <end position="97"/>
    </location>
</feature>
<reference evidence="2 3" key="1">
    <citation type="submission" date="2014-04" db="EMBL/GenBank/DDBJ databases">
        <authorList>
            <consortium name="DOE Joint Genome Institute"/>
            <person name="Kuo A."/>
            <person name="Kohler A."/>
            <person name="Nagy L.G."/>
            <person name="Floudas D."/>
            <person name="Copeland A."/>
            <person name="Barry K.W."/>
            <person name="Cichocki N."/>
            <person name="Veneault-Fourrey C."/>
            <person name="LaButti K."/>
            <person name="Lindquist E.A."/>
            <person name="Lipzen A."/>
            <person name="Lundell T."/>
            <person name="Morin E."/>
            <person name="Murat C."/>
            <person name="Sun H."/>
            <person name="Tunlid A."/>
            <person name="Henrissat B."/>
            <person name="Grigoriev I.V."/>
            <person name="Hibbett D.S."/>
            <person name="Martin F."/>
            <person name="Nordberg H.P."/>
            <person name="Cantor M.N."/>
            <person name="Hua S.X."/>
        </authorList>
    </citation>
    <scope>NUCLEOTIDE SEQUENCE [LARGE SCALE GENOMIC DNA]</scope>
    <source>
        <strain evidence="2 3">Foug A</strain>
    </source>
</reference>
<gene>
    <name evidence="2" type="ORF">SCLCIDRAFT_28903</name>
</gene>
<dbReference type="AlphaFoldDB" id="A0A0C3DM14"/>